<dbReference type="Proteomes" id="UP001519460">
    <property type="component" value="Unassembled WGS sequence"/>
</dbReference>
<evidence type="ECO:0000313" key="4">
    <source>
        <dbReference type="EMBL" id="KAK7498038.1"/>
    </source>
</evidence>
<reference evidence="4 5" key="1">
    <citation type="journal article" date="2023" name="Sci. Data">
        <title>Genome assembly of the Korean intertidal mud-creeper Batillaria attramentaria.</title>
        <authorList>
            <person name="Patra A.K."/>
            <person name="Ho P.T."/>
            <person name="Jun S."/>
            <person name="Lee S.J."/>
            <person name="Kim Y."/>
            <person name="Won Y.J."/>
        </authorList>
    </citation>
    <scope>NUCLEOTIDE SEQUENCE [LARGE SCALE GENOMIC DNA]</scope>
    <source>
        <strain evidence="4">Wonlab-2016</strain>
    </source>
</reference>
<protein>
    <recommendedName>
        <fullName evidence="3">5'-Nucleotidase C-terminal domain-containing protein</fullName>
    </recommendedName>
</protein>
<accession>A0ABD0LF45</accession>
<dbReference type="GO" id="GO:0016787">
    <property type="term" value="F:hydrolase activity"/>
    <property type="evidence" value="ECO:0007669"/>
    <property type="project" value="UniProtKB-KW"/>
</dbReference>
<gene>
    <name evidence="4" type="ORF">BaRGS_00010626</name>
</gene>
<dbReference type="PANTHER" id="PTHR11575:SF48">
    <property type="entry name" value="5'-NUCLEOTIDASE"/>
    <property type="match status" value="1"/>
</dbReference>
<keyword evidence="5" id="KW-1185">Reference proteome</keyword>
<dbReference type="Gene3D" id="3.90.780.10">
    <property type="entry name" value="5'-Nucleotidase, C-terminal domain"/>
    <property type="match status" value="1"/>
</dbReference>
<dbReference type="AlphaFoldDB" id="A0ABD0LF45"/>
<dbReference type="EMBL" id="JACVVK020000053">
    <property type="protein sequence ID" value="KAK7498038.1"/>
    <property type="molecule type" value="Genomic_DNA"/>
</dbReference>
<keyword evidence="2" id="KW-0547">Nucleotide-binding</keyword>
<evidence type="ECO:0000313" key="5">
    <source>
        <dbReference type="Proteomes" id="UP001519460"/>
    </source>
</evidence>
<dbReference type="InterPro" id="IPR008334">
    <property type="entry name" value="5'-Nucleotdase_C"/>
</dbReference>
<dbReference type="InterPro" id="IPR006179">
    <property type="entry name" value="5_nucleotidase/apyrase"/>
</dbReference>
<dbReference type="GO" id="GO:0000166">
    <property type="term" value="F:nucleotide binding"/>
    <property type="evidence" value="ECO:0007669"/>
    <property type="project" value="UniProtKB-KW"/>
</dbReference>
<dbReference type="PRINTS" id="PR01607">
    <property type="entry name" value="APYRASEFAMLY"/>
</dbReference>
<evidence type="ECO:0000256" key="1">
    <source>
        <dbReference type="ARBA" id="ARBA00006654"/>
    </source>
</evidence>
<dbReference type="InterPro" id="IPR036907">
    <property type="entry name" value="5'-Nucleotdase_C_sf"/>
</dbReference>
<comment type="similarity">
    <text evidence="1 2">Belongs to the 5'-nucleotidase family.</text>
</comment>
<evidence type="ECO:0000256" key="2">
    <source>
        <dbReference type="RuleBase" id="RU362119"/>
    </source>
</evidence>
<dbReference type="Pfam" id="PF02872">
    <property type="entry name" value="5_nucleotid_C"/>
    <property type="match status" value="1"/>
</dbReference>
<proteinExistence type="inferred from homology"/>
<dbReference type="PANTHER" id="PTHR11575">
    <property type="entry name" value="5'-NUCLEOTIDASE-RELATED"/>
    <property type="match status" value="1"/>
</dbReference>
<dbReference type="InterPro" id="IPR029052">
    <property type="entry name" value="Metallo-depent_PP-like"/>
</dbReference>
<keyword evidence="2" id="KW-0378">Hydrolase</keyword>
<comment type="caution">
    <text evidence="4">The sequence shown here is derived from an EMBL/GenBank/DDBJ whole genome shotgun (WGS) entry which is preliminary data.</text>
</comment>
<feature type="domain" description="5'-Nucleotidase C-terminal" evidence="3">
    <location>
        <begin position="159"/>
        <end position="302"/>
    </location>
</feature>
<organism evidence="4 5">
    <name type="scientific">Batillaria attramentaria</name>
    <dbReference type="NCBI Taxonomy" id="370345"/>
    <lineage>
        <taxon>Eukaryota</taxon>
        <taxon>Metazoa</taxon>
        <taxon>Spiralia</taxon>
        <taxon>Lophotrochozoa</taxon>
        <taxon>Mollusca</taxon>
        <taxon>Gastropoda</taxon>
        <taxon>Caenogastropoda</taxon>
        <taxon>Sorbeoconcha</taxon>
        <taxon>Cerithioidea</taxon>
        <taxon>Batillariidae</taxon>
        <taxon>Batillaria</taxon>
    </lineage>
</organism>
<dbReference type="SUPFAM" id="SSF55816">
    <property type="entry name" value="5'-nucleotidase (syn. UDP-sugar hydrolase), C-terminal domain"/>
    <property type="match status" value="1"/>
</dbReference>
<evidence type="ECO:0000259" key="3">
    <source>
        <dbReference type="Pfam" id="PF02872"/>
    </source>
</evidence>
<sequence>MFCCQVGVVGLVEEEWMATLPTVDPNDIIFSDFVTEGRRLGQMLKQQGADIVIALTHMRWPNDERLAEEAPEIDIILGGHDHDYDIKEVNGKYVLKSGTDFRNLSKLTLVKNGHGWSVDVERVDLTSDFPQDPDMEEIVHQMLVLGSMGVNLEGRFSIVRTMETNLGNFITDIMLAATHSEVALLNSGTIRSDRIHPKGEFRVRDLLTILPLPDPLVVIRVSGRQLILALENGVGQYPKKEGRFPQVAGISFGFDPTRPRGHRVAISSVRVQGKPLQLENYYSLVTKEYIATGHDGYDVFKECEWLTDSEQCPALTTAVQNHFESVQIFRGMKECKSGHRQPLLPYCRKDTLVRQASIDETGSPRRLSRVQRQESIHDAEEEFSFLCPRVEGRIYILSQEAMAGEETMLHHNLSIIKETSLASSSESLDQV</sequence>
<dbReference type="SUPFAM" id="SSF56300">
    <property type="entry name" value="Metallo-dependent phosphatases"/>
    <property type="match status" value="1"/>
</dbReference>
<dbReference type="Gene3D" id="3.60.21.10">
    <property type="match status" value="1"/>
</dbReference>
<name>A0ABD0LF45_9CAEN</name>